<dbReference type="PANTHER" id="PTHR10587">
    <property type="entry name" value="GLYCOSYL TRANSFERASE-RELATED"/>
    <property type="match status" value="1"/>
</dbReference>
<feature type="signal peptide" evidence="4">
    <location>
        <begin position="1"/>
        <end position="24"/>
    </location>
</feature>
<dbReference type="InterPro" id="IPR002509">
    <property type="entry name" value="NODB_dom"/>
</dbReference>
<gene>
    <name evidence="6" type="ORF">EDM52_17850</name>
</gene>
<dbReference type="Proteomes" id="UP000282028">
    <property type="component" value="Unassembled WGS sequence"/>
</dbReference>
<dbReference type="PROSITE" id="PS51257">
    <property type="entry name" value="PROKAR_LIPOPROTEIN"/>
    <property type="match status" value="1"/>
</dbReference>
<keyword evidence="1" id="KW-0479">Metal-binding</keyword>
<protein>
    <submittedName>
        <fullName evidence="6">DUF4309 domain-containing protein</fullName>
    </submittedName>
</protein>
<feature type="region of interest" description="Disordered" evidence="3">
    <location>
        <begin position="25"/>
        <end position="49"/>
    </location>
</feature>
<evidence type="ECO:0000259" key="5">
    <source>
        <dbReference type="PROSITE" id="PS51677"/>
    </source>
</evidence>
<accession>A0A3M8C336</accession>
<dbReference type="GO" id="GO:0005975">
    <property type="term" value="P:carbohydrate metabolic process"/>
    <property type="evidence" value="ECO:0007669"/>
    <property type="project" value="InterPro"/>
</dbReference>
<evidence type="ECO:0000313" key="7">
    <source>
        <dbReference type="Proteomes" id="UP000282028"/>
    </source>
</evidence>
<sequence>MKRQTNTTKTVILALLLTACSPFSTENESAQAPPVAQSEEPLPQTPPAEKNPFELAVLIDLARDGKIPHTSFVVTKTTMDEVEQAWGQPDKLDQVGGIWYAVYEKQRVTIGYQDRKHLVDLRSAHPDLQRISRDQIMDMLGEAEHIRKLPNETVLSYSLDESLSLRFILSDERGRVDHVSLLASADQGADPSASIPETYDLAIKGESNQLSTKAKQNMDRWRNEIRQFASKHRDEVYINGPNKKQVALTFDDGPDATVTPAIIRTLDQYGVKGSFFFVGSRVKENPEVVQLAEKSGHLVLGHSYLHEDLTTKNLQGIAADLIQTENEIEQVIGKKPALLRPPFGETDEQVVKAAKQNGDTIILWSIDTLDWSQKEAENIRKNVMDNVRNGDIILMHSNEDKSETANAVPMIISELQQQGFEIVGLDTLLGVKPYK</sequence>
<keyword evidence="7" id="KW-1185">Reference proteome</keyword>
<evidence type="ECO:0000256" key="3">
    <source>
        <dbReference type="SAM" id="MobiDB-lite"/>
    </source>
</evidence>
<evidence type="ECO:0000256" key="4">
    <source>
        <dbReference type="SAM" id="SignalP"/>
    </source>
</evidence>
<dbReference type="PANTHER" id="PTHR10587:SF133">
    <property type="entry name" value="CHITIN DEACETYLASE 1-RELATED"/>
    <property type="match status" value="1"/>
</dbReference>
<dbReference type="InterPro" id="IPR011330">
    <property type="entry name" value="Glyco_hydro/deAcase_b/a-brl"/>
</dbReference>
<dbReference type="GO" id="GO:0046872">
    <property type="term" value="F:metal ion binding"/>
    <property type="evidence" value="ECO:0007669"/>
    <property type="project" value="UniProtKB-KW"/>
</dbReference>
<evidence type="ECO:0000256" key="2">
    <source>
        <dbReference type="ARBA" id="ARBA00022801"/>
    </source>
</evidence>
<feature type="chain" id="PRO_5038537142" evidence="4">
    <location>
        <begin position="25"/>
        <end position="435"/>
    </location>
</feature>
<reference evidence="6 7" key="1">
    <citation type="submission" date="2018-10" db="EMBL/GenBank/DDBJ databases">
        <title>Phylogenomics of Brevibacillus.</title>
        <authorList>
            <person name="Dunlap C."/>
        </authorList>
    </citation>
    <scope>NUCLEOTIDE SEQUENCE [LARGE SCALE GENOMIC DNA]</scope>
    <source>
        <strain evidence="6 7">JCM 12215</strain>
    </source>
</reference>
<name>A0A3M8C336_9BACL</name>
<keyword evidence="4" id="KW-0732">Signal</keyword>
<dbReference type="RefSeq" id="WP_122910309.1">
    <property type="nucleotide sequence ID" value="NZ_CBCSBE010000020.1"/>
</dbReference>
<comment type="caution">
    <text evidence="6">The sequence shown here is derived from an EMBL/GenBank/DDBJ whole genome shotgun (WGS) entry which is preliminary data.</text>
</comment>
<dbReference type="PROSITE" id="PS51677">
    <property type="entry name" value="NODB"/>
    <property type="match status" value="1"/>
</dbReference>
<dbReference type="EMBL" id="RHHR01000035">
    <property type="protein sequence ID" value="RNB70112.1"/>
    <property type="molecule type" value="Genomic_DNA"/>
</dbReference>
<feature type="domain" description="NodB homology" evidence="5">
    <location>
        <begin position="244"/>
        <end position="423"/>
    </location>
</feature>
<keyword evidence="2" id="KW-0378">Hydrolase</keyword>
<proteinExistence type="predicted"/>
<dbReference type="AlphaFoldDB" id="A0A3M8C336"/>
<dbReference type="CDD" id="cd10917">
    <property type="entry name" value="CE4_NodB_like_6s_7s"/>
    <property type="match status" value="1"/>
</dbReference>
<dbReference type="Pfam" id="PF01522">
    <property type="entry name" value="Polysacc_deac_1"/>
    <property type="match status" value="1"/>
</dbReference>
<dbReference type="SUPFAM" id="SSF88713">
    <property type="entry name" value="Glycoside hydrolase/deacetylase"/>
    <property type="match status" value="1"/>
</dbReference>
<dbReference type="Pfam" id="PF14172">
    <property type="entry name" value="DUF4309"/>
    <property type="match status" value="1"/>
</dbReference>
<dbReference type="GO" id="GO:0016020">
    <property type="term" value="C:membrane"/>
    <property type="evidence" value="ECO:0007669"/>
    <property type="project" value="TreeGrafter"/>
</dbReference>
<organism evidence="6 7">
    <name type="scientific">Brevibacillus invocatus</name>
    <dbReference type="NCBI Taxonomy" id="173959"/>
    <lineage>
        <taxon>Bacteria</taxon>
        <taxon>Bacillati</taxon>
        <taxon>Bacillota</taxon>
        <taxon>Bacilli</taxon>
        <taxon>Bacillales</taxon>
        <taxon>Paenibacillaceae</taxon>
        <taxon>Brevibacillus</taxon>
    </lineage>
</organism>
<dbReference type="OrthoDB" id="9812065at2"/>
<evidence type="ECO:0000256" key="1">
    <source>
        <dbReference type="ARBA" id="ARBA00022723"/>
    </source>
</evidence>
<dbReference type="GO" id="GO:0016810">
    <property type="term" value="F:hydrolase activity, acting on carbon-nitrogen (but not peptide) bonds"/>
    <property type="evidence" value="ECO:0007669"/>
    <property type="project" value="InterPro"/>
</dbReference>
<dbReference type="InterPro" id="IPR050248">
    <property type="entry name" value="Polysacc_deacetylase_ArnD"/>
</dbReference>
<dbReference type="InterPro" id="IPR025453">
    <property type="entry name" value="DUF4309"/>
</dbReference>
<dbReference type="Gene3D" id="3.20.20.370">
    <property type="entry name" value="Glycoside hydrolase/deacetylase"/>
    <property type="match status" value="1"/>
</dbReference>
<evidence type="ECO:0000313" key="6">
    <source>
        <dbReference type="EMBL" id="RNB70112.1"/>
    </source>
</evidence>